<keyword evidence="2" id="KW-1185">Reference proteome</keyword>
<sequence length="413" mass="44925">MNEQKFTDMAGQFMRMALDSWRAGNRTFAVLHAGMGCEHALKALLTHYDPLLISDKADRAHRFHVLGFGDQPSVKPLTEARTIGIADAFKDATVFMRGAMPVTLQQFTPVMESRNGIAHFAYHDKQAEETIVSTALRVADAVRAELDVETGDFWGDYKAVFTDLSQVAAMPAPAGQADRENIEDAAEKLALDERARTRAMVSAAVTTAVEAASWKSATRPDEHQEDVARTALNAALITALRTAGAQARQIATQLLGEYEVVPLPVRPDDFPTNPDIAQRAHTAVTVKVIIASGVMAGLVDTQYLDPDLAIIPSLNELDATGWLRSSQTRGGHVWWRHCPACGYAGNVYGDPDATPCLCEEWEEECKHPGNVVDVGTVESFSCPFCGLALSSREEIATAGIESRTEAPNPAEFW</sequence>
<dbReference type="Proteomes" id="UP001431313">
    <property type="component" value="Unassembled WGS sequence"/>
</dbReference>
<evidence type="ECO:0000313" key="2">
    <source>
        <dbReference type="Proteomes" id="UP001431313"/>
    </source>
</evidence>
<evidence type="ECO:0000313" key="1">
    <source>
        <dbReference type="EMBL" id="MCS0637418.1"/>
    </source>
</evidence>
<accession>A0ABT2CJ28</accession>
<protein>
    <submittedName>
        <fullName evidence="1">Uncharacterized protein</fullName>
    </submittedName>
</protein>
<organism evidence="1 2">
    <name type="scientific">Streptomyces pyxinae</name>
    <dbReference type="NCBI Taxonomy" id="2970734"/>
    <lineage>
        <taxon>Bacteria</taxon>
        <taxon>Bacillati</taxon>
        <taxon>Actinomycetota</taxon>
        <taxon>Actinomycetes</taxon>
        <taxon>Kitasatosporales</taxon>
        <taxon>Streptomycetaceae</taxon>
        <taxon>Streptomyces</taxon>
    </lineage>
</organism>
<dbReference type="RefSeq" id="WP_258788670.1">
    <property type="nucleotide sequence ID" value="NZ_JANUGQ010000014.1"/>
</dbReference>
<proteinExistence type="predicted"/>
<name>A0ABT2CJ28_9ACTN</name>
<gene>
    <name evidence="1" type="ORF">NX801_17455</name>
</gene>
<reference evidence="1" key="1">
    <citation type="submission" date="2022-08" db="EMBL/GenBank/DDBJ databases">
        <authorList>
            <person name="Somphong A."/>
            <person name="Phongsopitanun W."/>
        </authorList>
    </citation>
    <scope>NUCLEOTIDE SEQUENCE</scope>
    <source>
        <strain evidence="1">LP05-1</strain>
    </source>
</reference>
<dbReference type="EMBL" id="JANUGQ010000014">
    <property type="protein sequence ID" value="MCS0637418.1"/>
    <property type="molecule type" value="Genomic_DNA"/>
</dbReference>
<comment type="caution">
    <text evidence="1">The sequence shown here is derived from an EMBL/GenBank/DDBJ whole genome shotgun (WGS) entry which is preliminary data.</text>
</comment>